<dbReference type="PATRIC" id="fig|1053206.3.peg.5001"/>
<dbReference type="NCBIfam" id="TIGR01891">
    <property type="entry name" value="amidohydrolases"/>
    <property type="match status" value="1"/>
</dbReference>
<dbReference type="HOGENOM" id="CLU_023257_5_1_9"/>
<dbReference type="InterPro" id="IPR036264">
    <property type="entry name" value="Bact_exopeptidase_dim_dom"/>
</dbReference>
<dbReference type="SUPFAM" id="SSF53187">
    <property type="entry name" value="Zn-dependent exopeptidases"/>
    <property type="match status" value="1"/>
</dbReference>
<dbReference type="FunFam" id="3.30.70.360:FF:000001">
    <property type="entry name" value="N-acetyldiaminopimelate deacetylase"/>
    <property type="match status" value="1"/>
</dbReference>
<comment type="caution">
    <text evidence="2">The sequence shown here is derived from an EMBL/GenBank/DDBJ whole genome shotgun (WGS) entry which is preliminary data.</text>
</comment>
<dbReference type="GO" id="GO:0019877">
    <property type="term" value="P:diaminopimelate biosynthetic process"/>
    <property type="evidence" value="ECO:0007669"/>
    <property type="project" value="UniProtKB-ARBA"/>
</dbReference>
<dbReference type="Pfam" id="PF01546">
    <property type="entry name" value="Peptidase_M20"/>
    <property type="match status" value="1"/>
</dbReference>
<reference evidence="2 3" key="1">
    <citation type="submission" date="2012-04" db="EMBL/GenBank/DDBJ databases">
        <title>The Genome Sequence of Bacillus cereus HuA4-10.</title>
        <authorList>
            <consortium name="The Broad Institute Genome Sequencing Platform"/>
            <consortium name="The Broad Institute Genome Sequencing Center for Infectious Disease"/>
            <person name="Feldgarden M."/>
            <person name="Van der Auwera G.A."/>
            <person name="Mahillon J."/>
            <person name="Duprez V."/>
            <person name="Timmery S."/>
            <person name="Mattelet C."/>
            <person name="Dierick K."/>
            <person name="Sun M."/>
            <person name="Yu Z."/>
            <person name="Zhu L."/>
            <person name="Hu X."/>
            <person name="Shank E.B."/>
            <person name="Swiecicka I."/>
            <person name="Hansen B.M."/>
            <person name="Andrup L."/>
            <person name="Young S.K."/>
            <person name="Zeng Q."/>
            <person name="Gargeya S."/>
            <person name="Fitzgerald M."/>
            <person name="Haas B."/>
            <person name="Abouelleil A."/>
            <person name="Alvarado L."/>
            <person name="Arachchi H.M."/>
            <person name="Berlin A."/>
            <person name="Chapman S.B."/>
            <person name="Goldberg J."/>
            <person name="Griggs A."/>
            <person name="Gujja S."/>
            <person name="Hansen M."/>
            <person name="Howarth C."/>
            <person name="Imamovic A."/>
            <person name="Larimer J."/>
            <person name="McCowen C."/>
            <person name="Montmayeur A."/>
            <person name="Murphy C."/>
            <person name="Neiman D."/>
            <person name="Pearson M."/>
            <person name="Priest M."/>
            <person name="Roberts A."/>
            <person name="Saif S."/>
            <person name="Shea T."/>
            <person name="Sisk P."/>
            <person name="Sykes S."/>
            <person name="Wortman J."/>
            <person name="Nusbaum C."/>
            <person name="Birren B."/>
        </authorList>
    </citation>
    <scope>NUCLEOTIDE SEQUENCE [LARGE SCALE GENOMIC DNA]</scope>
    <source>
        <strain evidence="2 3">HuA4-10</strain>
    </source>
</reference>
<evidence type="ECO:0000313" key="3">
    <source>
        <dbReference type="Proteomes" id="UP000006977"/>
    </source>
</evidence>
<name>J8CNL8_BACCE</name>
<sequence length="210" mass="23296">MAGANRFSFTIYGKGGHGSMPHQTIDPTLVISNIITQLQSIVSRNLESKEQAVVSIGELRSGSNYNVIPHTAYASGTVRYFDIATSKLTRKRVETIIKGVCDSFGATFELSYEHGDPPLLNDKKLTTFMKKKATEIFGEDYVAQIDPIMGSEDFAYYSTKIPASYTFIGIGKPSHPYGHHHPKFDIDEEMLSVGVELFTNSLLDYLKGEE</sequence>
<accession>J8CNL8</accession>
<dbReference type="AlphaFoldDB" id="J8CNL8"/>
<protein>
    <submittedName>
        <fullName evidence="2">Amidohydrolase</fullName>
    </submittedName>
</protein>
<dbReference type="EMBL" id="AHEA01000041">
    <property type="protein sequence ID" value="EJQ74341.1"/>
    <property type="molecule type" value="Genomic_DNA"/>
</dbReference>
<dbReference type="InterPro" id="IPR017439">
    <property type="entry name" value="Amidohydrolase"/>
</dbReference>
<dbReference type="Gene3D" id="3.30.70.360">
    <property type="match status" value="1"/>
</dbReference>
<keyword evidence="1 2" id="KW-0378">Hydrolase</keyword>
<evidence type="ECO:0000256" key="1">
    <source>
        <dbReference type="ARBA" id="ARBA00022801"/>
    </source>
</evidence>
<dbReference type="InterPro" id="IPR002933">
    <property type="entry name" value="Peptidase_M20"/>
</dbReference>
<dbReference type="Gene3D" id="3.40.630.10">
    <property type="entry name" value="Zn peptidases"/>
    <property type="match status" value="1"/>
</dbReference>
<proteinExistence type="predicted"/>
<dbReference type="PANTHER" id="PTHR11014:SF63">
    <property type="entry name" value="METALLOPEPTIDASE, PUTATIVE (AFU_ORTHOLOGUE AFUA_6G09600)-RELATED"/>
    <property type="match status" value="1"/>
</dbReference>
<dbReference type="PANTHER" id="PTHR11014">
    <property type="entry name" value="PEPTIDASE M20 FAMILY MEMBER"/>
    <property type="match status" value="1"/>
</dbReference>
<gene>
    <name evidence="2" type="ORF">IGC_04892</name>
</gene>
<dbReference type="SUPFAM" id="SSF55031">
    <property type="entry name" value="Bacterial exopeptidase dimerisation domain"/>
    <property type="match status" value="1"/>
</dbReference>
<dbReference type="GO" id="GO:0050118">
    <property type="term" value="F:N-acetyldiaminopimelate deacetylase activity"/>
    <property type="evidence" value="ECO:0007669"/>
    <property type="project" value="UniProtKB-ARBA"/>
</dbReference>
<organism evidence="2 3">
    <name type="scientific">Bacillus cereus HuA4-10</name>
    <dbReference type="NCBI Taxonomy" id="1053206"/>
    <lineage>
        <taxon>Bacteria</taxon>
        <taxon>Bacillati</taxon>
        <taxon>Bacillota</taxon>
        <taxon>Bacilli</taxon>
        <taxon>Bacillales</taxon>
        <taxon>Bacillaceae</taxon>
        <taxon>Bacillus</taxon>
        <taxon>Bacillus cereus group</taxon>
    </lineage>
</organism>
<dbReference type="Proteomes" id="UP000006977">
    <property type="component" value="Unassembled WGS sequence"/>
</dbReference>
<evidence type="ECO:0000313" key="2">
    <source>
        <dbReference type="EMBL" id="EJQ74341.1"/>
    </source>
</evidence>